<evidence type="ECO:0000313" key="3">
    <source>
        <dbReference type="EMBL" id="MBL4932049.1"/>
    </source>
</evidence>
<feature type="domain" description="Flavin reductase like" evidence="2">
    <location>
        <begin position="22"/>
        <end position="159"/>
    </location>
</feature>
<accession>A0A937FDX4</accession>
<dbReference type="GO" id="GO:0010181">
    <property type="term" value="F:FMN binding"/>
    <property type="evidence" value="ECO:0007669"/>
    <property type="project" value="InterPro"/>
</dbReference>
<dbReference type="EMBL" id="JAESWA010000022">
    <property type="protein sequence ID" value="MBL4932049.1"/>
    <property type="molecule type" value="Genomic_DNA"/>
</dbReference>
<dbReference type="PANTHER" id="PTHR43567">
    <property type="entry name" value="FLAVOREDOXIN-RELATED-RELATED"/>
    <property type="match status" value="1"/>
</dbReference>
<dbReference type="InterPro" id="IPR002563">
    <property type="entry name" value="Flavin_Rdtase-like_dom"/>
</dbReference>
<dbReference type="RefSeq" id="WP_202767426.1">
    <property type="nucleotide sequence ID" value="NZ_JAESWA010000022.1"/>
</dbReference>
<dbReference type="Gene3D" id="2.30.110.10">
    <property type="entry name" value="Electron Transport, Fmn-binding Protein, Chain A"/>
    <property type="match status" value="1"/>
</dbReference>
<reference evidence="3" key="1">
    <citation type="submission" date="2021-01" db="EMBL/GenBank/DDBJ databases">
        <title>Genome public.</title>
        <authorList>
            <person name="Liu C."/>
            <person name="Sun Q."/>
        </authorList>
    </citation>
    <scope>NUCLEOTIDE SEQUENCE</scope>
    <source>
        <strain evidence="3">YIM B02565</strain>
    </source>
</reference>
<evidence type="ECO:0000256" key="1">
    <source>
        <dbReference type="ARBA" id="ARBA00038054"/>
    </source>
</evidence>
<dbReference type="Proteomes" id="UP000623681">
    <property type="component" value="Unassembled WGS sequence"/>
</dbReference>
<gene>
    <name evidence="3" type="ORF">JK634_09560</name>
</gene>
<dbReference type="Pfam" id="PF01613">
    <property type="entry name" value="Flavin_Reduct"/>
    <property type="match status" value="1"/>
</dbReference>
<protein>
    <submittedName>
        <fullName evidence="3">Flavin reductase family protein</fullName>
    </submittedName>
</protein>
<dbReference type="InterPro" id="IPR052174">
    <property type="entry name" value="Flavoredoxin"/>
</dbReference>
<dbReference type="InterPro" id="IPR012349">
    <property type="entry name" value="Split_barrel_FMN-bd"/>
</dbReference>
<dbReference type="SUPFAM" id="SSF50475">
    <property type="entry name" value="FMN-binding split barrel"/>
    <property type="match status" value="1"/>
</dbReference>
<evidence type="ECO:0000313" key="4">
    <source>
        <dbReference type="Proteomes" id="UP000623681"/>
    </source>
</evidence>
<organism evidence="3 4">
    <name type="scientific">Clostridium paridis</name>
    <dbReference type="NCBI Taxonomy" id="2803863"/>
    <lineage>
        <taxon>Bacteria</taxon>
        <taxon>Bacillati</taxon>
        <taxon>Bacillota</taxon>
        <taxon>Clostridia</taxon>
        <taxon>Eubacteriales</taxon>
        <taxon>Clostridiaceae</taxon>
        <taxon>Clostridium</taxon>
    </lineage>
</organism>
<dbReference type="GO" id="GO:0016646">
    <property type="term" value="F:oxidoreductase activity, acting on the CH-NH group of donors, NAD or NADP as acceptor"/>
    <property type="evidence" value="ECO:0007669"/>
    <property type="project" value="UniProtKB-ARBA"/>
</dbReference>
<name>A0A937FDX4_9CLOT</name>
<proteinExistence type="inferred from homology"/>
<evidence type="ECO:0000259" key="2">
    <source>
        <dbReference type="Pfam" id="PF01613"/>
    </source>
</evidence>
<comment type="caution">
    <text evidence="3">The sequence shown here is derived from an EMBL/GenBank/DDBJ whole genome shotgun (WGS) entry which is preliminary data.</text>
</comment>
<dbReference type="PANTHER" id="PTHR43567:SF5">
    <property type="entry name" value="HYPOTHETICAL CYTOSOLIC PROTEIN"/>
    <property type="match status" value="1"/>
</dbReference>
<comment type="similarity">
    <text evidence="1">Belongs to the flavoredoxin family.</text>
</comment>
<sequence>MQNEFTEDLENALDNLYKKGAFLTAKADGKANTMTISWGSIGYMHRRPVFMTLVRLSRYTYSILEKSDNFTISIPYDGNLKEALGLCGSKSGREFDKEAEGWIKYKESSEVTAPVVEGCGKYFECKILFKQLLDKESLTEDLVKNFYGDDDYHMLYFGEIVKAY</sequence>
<keyword evidence="4" id="KW-1185">Reference proteome</keyword>
<dbReference type="AlphaFoldDB" id="A0A937FDX4"/>